<dbReference type="PANTHER" id="PTHR47992">
    <property type="entry name" value="PROTEIN PHOSPHATASE"/>
    <property type="match status" value="1"/>
</dbReference>
<dbReference type="AlphaFoldDB" id="A0A7Z0CM84"/>
<reference evidence="3 5" key="1">
    <citation type="submission" date="2017-06" db="EMBL/GenBank/DDBJ databases">
        <title>Complete Genome Sequence of the Soil Carbazole-Degrading Bacterium Nocardioides aromaticivorans IC177.</title>
        <authorList>
            <person name="Vejarano F."/>
            <person name="Suzuki-Minakuchi C."/>
            <person name="Ohtsubo Y."/>
            <person name="Tsuda M."/>
            <person name="Okada K."/>
            <person name="Nojiri H."/>
        </authorList>
    </citation>
    <scope>NUCLEOTIDE SEQUENCE [LARGE SCALE GENOMIC DNA]</scope>
    <source>
        <strain evidence="3 5">IC177</strain>
    </source>
</reference>
<keyword evidence="5" id="KW-1185">Reference proteome</keyword>
<dbReference type="GO" id="GO:0004722">
    <property type="term" value="F:protein serine/threonine phosphatase activity"/>
    <property type="evidence" value="ECO:0007669"/>
    <property type="project" value="UniProtKB-EC"/>
</dbReference>
<accession>A0A7Z0CM84</accession>
<evidence type="ECO:0000313" key="3">
    <source>
        <dbReference type="EMBL" id="QSR25714.1"/>
    </source>
</evidence>
<keyword evidence="2" id="KW-0378">Hydrolase</keyword>
<gene>
    <name evidence="2" type="ORF">BJ993_003626</name>
    <name evidence="3" type="ORF">CFH99_08770</name>
</gene>
<dbReference type="InterPro" id="IPR036457">
    <property type="entry name" value="PPM-type-like_dom_sf"/>
</dbReference>
<proteinExistence type="predicted"/>
<dbReference type="Gene3D" id="3.60.40.10">
    <property type="entry name" value="PPM-type phosphatase domain"/>
    <property type="match status" value="1"/>
</dbReference>
<dbReference type="SUPFAM" id="SSF81606">
    <property type="entry name" value="PP2C-like"/>
    <property type="match status" value="1"/>
</dbReference>
<dbReference type="Pfam" id="PF13672">
    <property type="entry name" value="PP2C_2"/>
    <property type="match status" value="1"/>
</dbReference>
<dbReference type="Proteomes" id="UP000562045">
    <property type="component" value="Unassembled WGS sequence"/>
</dbReference>
<dbReference type="CDD" id="cd00143">
    <property type="entry name" value="PP2Cc"/>
    <property type="match status" value="1"/>
</dbReference>
<sequence length="269" mass="27840">MLQFRFAAMSDTGPVREHNEDSGFAGPYLLCVADGVGGAAAGEIASATTTYVVSARALAHPGVEPVRLLRSAVAESHDQLVAGVAADPDRLGMATTLTAVLTDGMHTALAQVGDSRAYLLRDGALSQLSHDQTMVQALLDAGRISVQQAAESPYRHVVLQAVDGEHTPEPVVQLVDLRPGDRLLLCSDGLSDVLSPAAMQMLLGLDSRSMAAERLVRAAIDSGTRDNVTVVIGDVVDAPAVVGTGIVLGAGVDLAHVVDPTAVRPLRSA</sequence>
<dbReference type="SMART" id="SM00331">
    <property type="entry name" value="PP2C_SIG"/>
    <property type="match status" value="1"/>
</dbReference>
<dbReference type="EMBL" id="CP022295">
    <property type="protein sequence ID" value="QSR25714.1"/>
    <property type="molecule type" value="Genomic_DNA"/>
</dbReference>
<evidence type="ECO:0000313" key="2">
    <source>
        <dbReference type="EMBL" id="NYI46546.1"/>
    </source>
</evidence>
<organism evidence="2 4">
    <name type="scientific">Nocardioides aromaticivorans</name>
    <dbReference type="NCBI Taxonomy" id="200618"/>
    <lineage>
        <taxon>Bacteria</taxon>
        <taxon>Bacillati</taxon>
        <taxon>Actinomycetota</taxon>
        <taxon>Actinomycetes</taxon>
        <taxon>Propionibacteriales</taxon>
        <taxon>Nocardioidaceae</taxon>
        <taxon>Nocardioides</taxon>
    </lineage>
</organism>
<name>A0A7Z0CM84_9ACTN</name>
<dbReference type="EMBL" id="JACBZM010000001">
    <property type="protein sequence ID" value="NYI46546.1"/>
    <property type="molecule type" value="Genomic_DNA"/>
</dbReference>
<dbReference type="PROSITE" id="PS51746">
    <property type="entry name" value="PPM_2"/>
    <property type="match status" value="1"/>
</dbReference>
<protein>
    <submittedName>
        <fullName evidence="2">Protein phosphatase</fullName>
        <ecNumber evidence="2">3.1.3.16</ecNumber>
    </submittedName>
</protein>
<feature type="domain" description="PPM-type phosphatase" evidence="1">
    <location>
        <begin position="5"/>
        <end position="235"/>
    </location>
</feature>
<evidence type="ECO:0000313" key="5">
    <source>
        <dbReference type="Proteomes" id="UP000662818"/>
    </source>
</evidence>
<dbReference type="InterPro" id="IPR015655">
    <property type="entry name" value="PP2C"/>
</dbReference>
<dbReference type="EC" id="3.1.3.16" evidence="2"/>
<reference evidence="2 4" key="2">
    <citation type="submission" date="2020-07" db="EMBL/GenBank/DDBJ databases">
        <title>Sequencing the genomes of 1000 actinobacteria strains.</title>
        <authorList>
            <person name="Klenk H.-P."/>
        </authorList>
    </citation>
    <scope>NUCLEOTIDE SEQUENCE [LARGE SCALE GENOMIC DNA]</scope>
    <source>
        <strain evidence="2 4">DSM 15131</strain>
    </source>
</reference>
<dbReference type="InterPro" id="IPR001932">
    <property type="entry name" value="PPM-type_phosphatase-like_dom"/>
</dbReference>
<dbReference type="SMART" id="SM00332">
    <property type="entry name" value="PP2Cc"/>
    <property type="match status" value="1"/>
</dbReference>
<dbReference type="Proteomes" id="UP000662818">
    <property type="component" value="Chromosome"/>
</dbReference>
<dbReference type="RefSeq" id="WP_051931456.1">
    <property type="nucleotide sequence ID" value="NZ_CP022295.1"/>
</dbReference>
<evidence type="ECO:0000313" key="4">
    <source>
        <dbReference type="Proteomes" id="UP000562045"/>
    </source>
</evidence>
<evidence type="ECO:0000259" key="1">
    <source>
        <dbReference type="PROSITE" id="PS51746"/>
    </source>
</evidence>